<protein>
    <submittedName>
        <fullName evidence="3">Uncharacterized protein</fullName>
    </submittedName>
</protein>
<evidence type="ECO:0000256" key="2">
    <source>
        <dbReference type="SAM" id="Phobius"/>
    </source>
</evidence>
<feature type="transmembrane region" description="Helical" evidence="2">
    <location>
        <begin position="146"/>
        <end position="172"/>
    </location>
</feature>
<reference evidence="3 4" key="1">
    <citation type="submission" date="2016-10" db="EMBL/GenBank/DDBJ databases">
        <authorList>
            <person name="de Groot N.N."/>
        </authorList>
    </citation>
    <scope>NUCLEOTIDE SEQUENCE [LARGE SCALE GENOMIC DNA]</scope>
    <source>
        <strain evidence="3 4">DSM 21799</strain>
    </source>
</reference>
<feature type="compositionally biased region" description="Pro residues" evidence="1">
    <location>
        <begin position="20"/>
        <end position="37"/>
    </location>
</feature>
<name>A0A1H4JN82_9MICO</name>
<feature type="region of interest" description="Disordered" evidence="1">
    <location>
        <begin position="1"/>
        <end position="42"/>
    </location>
</feature>
<dbReference type="RefSeq" id="WP_091180036.1">
    <property type="nucleotide sequence ID" value="NZ_FNRY01000001.1"/>
</dbReference>
<feature type="transmembrane region" description="Helical" evidence="2">
    <location>
        <begin position="261"/>
        <end position="285"/>
    </location>
</feature>
<evidence type="ECO:0000313" key="3">
    <source>
        <dbReference type="EMBL" id="SEB47415.1"/>
    </source>
</evidence>
<keyword evidence="4" id="KW-1185">Reference proteome</keyword>
<keyword evidence="2" id="KW-1133">Transmembrane helix</keyword>
<evidence type="ECO:0000256" key="1">
    <source>
        <dbReference type="SAM" id="MobiDB-lite"/>
    </source>
</evidence>
<organism evidence="3 4">
    <name type="scientific">Paramicrobacterium humi</name>
    <dbReference type="NCBI Taxonomy" id="640635"/>
    <lineage>
        <taxon>Bacteria</taxon>
        <taxon>Bacillati</taxon>
        <taxon>Actinomycetota</taxon>
        <taxon>Actinomycetes</taxon>
        <taxon>Micrococcales</taxon>
        <taxon>Microbacteriaceae</taxon>
        <taxon>Paramicrobacterium</taxon>
    </lineage>
</organism>
<sequence>MSGNEQPRDASDHEHQGWQPVPPPVNPPPAYGMPPSPRSVSPQQASVRSALAVAAFPLAFGATTTIIGAIVTGIYGPPILTIVIGLAATVAFVLGAFLSLTFIRPLPSAAPVASEVAPLAAAGALGAALLLVVQLAWMTIMGLWRYGAASSIVAAIVSALLFSFVLALGALVHRAHRRPAELRAGVPAPPETGALALNAVLIALVGIGAAAVLTAFGVVLSASGIIAAVALVVRAVIFSAVALVGLILLKPLSRATGYKDVVMSAAIGGGLGTIALLVVDVIVAVVQFVPASFLLYTLSGAISDGIMYTGVLAAAVFAVMFWRAERGTAARRTPDVPPHGAPNPLQP</sequence>
<dbReference type="Proteomes" id="UP000199183">
    <property type="component" value="Unassembled WGS sequence"/>
</dbReference>
<proteinExistence type="predicted"/>
<feature type="transmembrane region" description="Helical" evidence="2">
    <location>
        <begin position="116"/>
        <end position="140"/>
    </location>
</feature>
<dbReference type="AlphaFoldDB" id="A0A1H4JN82"/>
<dbReference type="EMBL" id="FNRY01000001">
    <property type="protein sequence ID" value="SEB47415.1"/>
    <property type="molecule type" value="Genomic_DNA"/>
</dbReference>
<feature type="transmembrane region" description="Helical" evidence="2">
    <location>
        <begin position="225"/>
        <end position="249"/>
    </location>
</feature>
<feature type="transmembrane region" description="Helical" evidence="2">
    <location>
        <begin position="193"/>
        <end position="219"/>
    </location>
</feature>
<feature type="transmembrane region" description="Helical" evidence="2">
    <location>
        <begin position="51"/>
        <end position="76"/>
    </location>
</feature>
<gene>
    <name evidence="3" type="ORF">SAMN04489806_0770</name>
</gene>
<feature type="transmembrane region" description="Helical" evidence="2">
    <location>
        <begin position="305"/>
        <end position="322"/>
    </location>
</feature>
<accession>A0A1H4JN82</accession>
<keyword evidence="2" id="KW-0812">Transmembrane</keyword>
<feature type="transmembrane region" description="Helical" evidence="2">
    <location>
        <begin position="82"/>
        <end position="104"/>
    </location>
</feature>
<evidence type="ECO:0000313" key="4">
    <source>
        <dbReference type="Proteomes" id="UP000199183"/>
    </source>
</evidence>
<keyword evidence="2" id="KW-0472">Membrane</keyword>
<dbReference type="STRING" id="640635.SAMN04489806_0770"/>
<feature type="compositionally biased region" description="Basic and acidic residues" evidence="1">
    <location>
        <begin position="1"/>
        <end position="16"/>
    </location>
</feature>